<evidence type="ECO:0000313" key="5">
    <source>
        <dbReference type="Proteomes" id="UP000247118"/>
    </source>
</evidence>
<dbReference type="STRING" id="2055.BCM27_00115"/>
<gene>
    <name evidence="3" type="ORF">CYJ73_12555</name>
    <name evidence="2" type="ORF">DLJ61_00115</name>
</gene>
<evidence type="ECO:0000256" key="1">
    <source>
        <dbReference type="SAM" id="MobiDB-lite"/>
    </source>
</evidence>
<dbReference type="RefSeq" id="WP_004023329.1">
    <property type="nucleotide sequence ID" value="NZ_CABEIC010000002.1"/>
</dbReference>
<organism evidence="3 4">
    <name type="scientific">Gordonia terrae</name>
    <dbReference type="NCBI Taxonomy" id="2055"/>
    <lineage>
        <taxon>Bacteria</taxon>
        <taxon>Bacillati</taxon>
        <taxon>Actinomycetota</taxon>
        <taxon>Actinomycetes</taxon>
        <taxon>Mycobacteriales</taxon>
        <taxon>Gordoniaceae</taxon>
        <taxon>Gordonia</taxon>
    </lineage>
</organism>
<dbReference type="EMBL" id="CP029604">
    <property type="protein sequence ID" value="AWO82180.1"/>
    <property type="molecule type" value="Genomic_DNA"/>
</dbReference>
<dbReference type="EMBL" id="PKJC01000008">
    <property type="protein sequence ID" value="PKZ65137.1"/>
    <property type="molecule type" value="Genomic_DNA"/>
</dbReference>
<dbReference type="OrthoDB" id="4379452at2"/>
<reference evidence="3 4" key="1">
    <citation type="submission" date="2017-12" db="EMBL/GenBank/DDBJ databases">
        <title>Phylogenetic diversity of female urinary microbiome.</title>
        <authorList>
            <person name="Thomas-White K."/>
            <person name="Wolfe A.J."/>
        </authorList>
    </citation>
    <scope>NUCLEOTIDE SEQUENCE [LARGE SCALE GENOMIC DNA]</scope>
    <source>
        <strain evidence="3 4">UMB0777</strain>
    </source>
</reference>
<dbReference type="KEGG" id="gta:BCM27_00115"/>
<sequence length="82" mass="8765">MPDNEKPTWTTNEDELKTDPDLRDDPDEEHGPESVLPAAGDTPIGQTKRTEEEKAAYEAAPHTGHSDQGHALGGSEGTAEGQ</sequence>
<dbReference type="AlphaFoldDB" id="A0A2I1R7M4"/>
<evidence type="ECO:0000313" key="2">
    <source>
        <dbReference type="EMBL" id="AWO82180.1"/>
    </source>
</evidence>
<reference evidence="2 5" key="2">
    <citation type="submission" date="2018-05" db="EMBL/GenBank/DDBJ databases">
        <title>Complete genome sequence of Gordonia terrae NRRL B-16283.</title>
        <authorList>
            <person name="Garlena R.A."/>
            <person name="Russell D.A."/>
            <person name="Hatfull G.F."/>
        </authorList>
    </citation>
    <scope>NUCLEOTIDE SEQUENCE [LARGE SCALE GENOMIC DNA]</scope>
    <source>
        <strain evidence="2 5">NRRL B-16283</strain>
    </source>
</reference>
<feature type="region of interest" description="Disordered" evidence="1">
    <location>
        <begin position="1"/>
        <end position="82"/>
    </location>
</feature>
<evidence type="ECO:0000313" key="3">
    <source>
        <dbReference type="EMBL" id="PKZ65137.1"/>
    </source>
</evidence>
<proteinExistence type="predicted"/>
<evidence type="ECO:0000313" key="4">
    <source>
        <dbReference type="Proteomes" id="UP000234662"/>
    </source>
</evidence>
<accession>A0A2I1R7M4</accession>
<dbReference type="Proteomes" id="UP000234662">
    <property type="component" value="Unassembled WGS sequence"/>
</dbReference>
<protein>
    <submittedName>
        <fullName evidence="3">Uncharacterized protein</fullName>
    </submittedName>
</protein>
<feature type="compositionally biased region" description="Basic and acidic residues" evidence="1">
    <location>
        <begin position="14"/>
        <end position="23"/>
    </location>
</feature>
<dbReference type="GeneID" id="32686121"/>
<dbReference type="Proteomes" id="UP000247118">
    <property type="component" value="Chromosome"/>
</dbReference>
<name>A0A2I1R7M4_9ACTN</name>